<accession>A0A0G0KMJ2</accession>
<proteinExistence type="predicted"/>
<evidence type="ECO:0000256" key="2">
    <source>
        <dbReference type="ARBA" id="ARBA00023125"/>
    </source>
</evidence>
<gene>
    <name evidence="5" type="ORF">US68_C0006G0094</name>
</gene>
<dbReference type="InterPro" id="IPR011991">
    <property type="entry name" value="ArsR-like_HTH"/>
</dbReference>
<dbReference type="PRINTS" id="PR00778">
    <property type="entry name" value="HTHARSR"/>
</dbReference>
<dbReference type="Gene3D" id="1.10.10.10">
    <property type="entry name" value="Winged helix-like DNA-binding domain superfamily/Winged helix DNA-binding domain"/>
    <property type="match status" value="1"/>
</dbReference>
<feature type="domain" description="HTH arsR-type" evidence="4">
    <location>
        <begin position="1"/>
        <end position="87"/>
    </location>
</feature>
<dbReference type="GO" id="GO:0003700">
    <property type="term" value="F:DNA-binding transcription factor activity"/>
    <property type="evidence" value="ECO:0007669"/>
    <property type="project" value="InterPro"/>
</dbReference>
<dbReference type="PROSITE" id="PS50987">
    <property type="entry name" value="HTH_ARSR_2"/>
    <property type="match status" value="1"/>
</dbReference>
<dbReference type="InterPro" id="IPR036388">
    <property type="entry name" value="WH-like_DNA-bd_sf"/>
</dbReference>
<dbReference type="InterPro" id="IPR051081">
    <property type="entry name" value="HTH_MetalResp_TranReg"/>
</dbReference>
<feature type="non-terminal residue" evidence="5">
    <location>
        <position position="91"/>
    </location>
</feature>
<dbReference type="NCBIfam" id="NF033788">
    <property type="entry name" value="HTH_metalloreg"/>
    <property type="match status" value="1"/>
</dbReference>
<keyword evidence="1" id="KW-0805">Transcription regulation</keyword>
<protein>
    <submittedName>
        <fullName evidence="5">Regulatory protein ArsR</fullName>
    </submittedName>
</protein>
<dbReference type="SMART" id="SM00418">
    <property type="entry name" value="HTH_ARSR"/>
    <property type="match status" value="1"/>
</dbReference>
<dbReference type="InterPro" id="IPR036390">
    <property type="entry name" value="WH_DNA-bd_sf"/>
</dbReference>
<dbReference type="EMBL" id="LBTX01000006">
    <property type="protein sequence ID" value="KKQ50414.1"/>
    <property type="molecule type" value="Genomic_DNA"/>
</dbReference>
<evidence type="ECO:0000256" key="3">
    <source>
        <dbReference type="ARBA" id="ARBA00023163"/>
    </source>
</evidence>
<dbReference type="Pfam" id="PF01022">
    <property type="entry name" value="HTH_5"/>
    <property type="match status" value="1"/>
</dbReference>
<evidence type="ECO:0000313" key="5">
    <source>
        <dbReference type="EMBL" id="KKQ50414.1"/>
    </source>
</evidence>
<dbReference type="PANTHER" id="PTHR33154:SF33">
    <property type="entry name" value="TRANSCRIPTIONAL REPRESSOR SDPR"/>
    <property type="match status" value="1"/>
</dbReference>
<dbReference type="CDD" id="cd00090">
    <property type="entry name" value="HTH_ARSR"/>
    <property type="match status" value="1"/>
</dbReference>
<dbReference type="PANTHER" id="PTHR33154">
    <property type="entry name" value="TRANSCRIPTIONAL REGULATOR, ARSR FAMILY"/>
    <property type="match status" value="1"/>
</dbReference>
<keyword evidence="3" id="KW-0804">Transcription</keyword>
<dbReference type="GO" id="GO:0003677">
    <property type="term" value="F:DNA binding"/>
    <property type="evidence" value="ECO:0007669"/>
    <property type="project" value="UniProtKB-KW"/>
</dbReference>
<dbReference type="AlphaFoldDB" id="A0A0G0KMJ2"/>
<organism evidence="5 6">
    <name type="scientific">Candidatus Shapirobacteria bacterium GW2011_GWE1_38_10</name>
    <dbReference type="NCBI Taxonomy" id="1618488"/>
    <lineage>
        <taxon>Bacteria</taxon>
        <taxon>Candidatus Shapironibacteriota</taxon>
    </lineage>
</organism>
<dbReference type="SUPFAM" id="SSF46785">
    <property type="entry name" value="Winged helix' DNA-binding domain"/>
    <property type="match status" value="1"/>
</dbReference>
<evidence type="ECO:0000313" key="6">
    <source>
        <dbReference type="Proteomes" id="UP000034231"/>
    </source>
</evidence>
<evidence type="ECO:0000259" key="4">
    <source>
        <dbReference type="PROSITE" id="PS50987"/>
    </source>
</evidence>
<dbReference type="InterPro" id="IPR001845">
    <property type="entry name" value="HTH_ArsR_DNA-bd_dom"/>
</dbReference>
<name>A0A0G0KMJ2_9BACT</name>
<keyword evidence="2" id="KW-0238">DNA-binding</keyword>
<evidence type="ECO:0000256" key="1">
    <source>
        <dbReference type="ARBA" id="ARBA00023015"/>
    </source>
</evidence>
<sequence>MDKIYKAMAEINRRKIVYWLGFGELNVSEIVKKLNLSQATVSNHLSVLRKAGLVNDRVKGKERIYKLNLEKAELFVKELNRLMQLSGQKLG</sequence>
<reference evidence="5 6" key="1">
    <citation type="journal article" date="2015" name="Nature">
        <title>rRNA introns, odd ribosomes, and small enigmatic genomes across a large radiation of phyla.</title>
        <authorList>
            <person name="Brown C.T."/>
            <person name="Hug L.A."/>
            <person name="Thomas B.C."/>
            <person name="Sharon I."/>
            <person name="Castelle C.J."/>
            <person name="Singh A."/>
            <person name="Wilkins M.J."/>
            <person name="Williams K.H."/>
            <person name="Banfield J.F."/>
        </authorList>
    </citation>
    <scope>NUCLEOTIDE SEQUENCE [LARGE SCALE GENOMIC DNA]</scope>
</reference>
<comment type="caution">
    <text evidence="5">The sequence shown here is derived from an EMBL/GenBank/DDBJ whole genome shotgun (WGS) entry which is preliminary data.</text>
</comment>
<dbReference type="Proteomes" id="UP000034231">
    <property type="component" value="Unassembled WGS sequence"/>
</dbReference>